<dbReference type="Gene3D" id="1.20.120.330">
    <property type="entry name" value="Nucleotidyltransferases domain 2"/>
    <property type="match status" value="1"/>
</dbReference>
<dbReference type="EMBL" id="CP001899">
    <property type="protein sequence ID" value="ADC65218.1"/>
    <property type="molecule type" value="Genomic_DNA"/>
</dbReference>
<evidence type="ECO:0000313" key="3">
    <source>
        <dbReference type="Proteomes" id="UP000002613"/>
    </source>
</evidence>
<proteinExistence type="predicted"/>
<feature type="domain" description="HEPN" evidence="1">
    <location>
        <begin position="10"/>
        <end position="121"/>
    </location>
</feature>
<dbReference type="Pfam" id="PF05168">
    <property type="entry name" value="HEPN"/>
    <property type="match status" value="1"/>
</dbReference>
<dbReference type="PaxDb" id="589924-Ferp_1056"/>
<keyword evidence="3" id="KW-1185">Reference proteome</keyword>
<dbReference type="RefSeq" id="WP_012965561.1">
    <property type="nucleotide sequence ID" value="NC_013849.1"/>
</dbReference>
<dbReference type="AlphaFoldDB" id="D3RXK5"/>
<dbReference type="SMART" id="SM00748">
    <property type="entry name" value="HEPN"/>
    <property type="match status" value="1"/>
</dbReference>
<name>D3RXK5_FERPA</name>
<dbReference type="HOGENOM" id="CLU_123170_1_0_2"/>
<sequence length="128" mass="14940">MSLEEIEILKERAEKFLKNGEELLKSGVYDLAAFNIQQFVELYLKYKLFLLAGDYPKTHSIKKLLKEIGKTAGKYEEVRKFMVENIDGISNLENAYITSRYIPTEFEKEEVENMLKLAKKIRELVDAI</sequence>
<dbReference type="STRING" id="589924.Ferp_1056"/>
<dbReference type="OrthoDB" id="101044at2157"/>
<organism evidence="2 3">
    <name type="scientific">Ferroglobus placidus (strain DSM 10642 / AEDII12DO)</name>
    <dbReference type="NCBI Taxonomy" id="589924"/>
    <lineage>
        <taxon>Archaea</taxon>
        <taxon>Methanobacteriati</taxon>
        <taxon>Methanobacteriota</taxon>
        <taxon>Archaeoglobi</taxon>
        <taxon>Archaeoglobales</taxon>
        <taxon>Archaeoglobaceae</taxon>
        <taxon>Ferroglobus</taxon>
    </lineage>
</organism>
<protein>
    <submittedName>
        <fullName evidence="2">HEPN domain protein</fullName>
    </submittedName>
</protein>
<dbReference type="SUPFAM" id="SSF81593">
    <property type="entry name" value="Nucleotidyltransferase substrate binding subunit/domain"/>
    <property type="match status" value="1"/>
</dbReference>
<dbReference type="GeneID" id="8778566"/>
<dbReference type="Proteomes" id="UP000002613">
    <property type="component" value="Chromosome"/>
</dbReference>
<evidence type="ECO:0000259" key="1">
    <source>
        <dbReference type="PROSITE" id="PS50910"/>
    </source>
</evidence>
<evidence type="ECO:0000313" key="2">
    <source>
        <dbReference type="EMBL" id="ADC65218.1"/>
    </source>
</evidence>
<dbReference type="PROSITE" id="PS50910">
    <property type="entry name" value="HEPN"/>
    <property type="match status" value="1"/>
</dbReference>
<reference evidence="3" key="1">
    <citation type="submission" date="2010-02" db="EMBL/GenBank/DDBJ databases">
        <title>Complete sequence of Ferroglobus placidus DSM 10642.</title>
        <authorList>
            <consortium name="US DOE Joint Genome Institute"/>
            <person name="Lucas S."/>
            <person name="Copeland A."/>
            <person name="Lapidus A."/>
            <person name="Cheng J.-F."/>
            <person name="Bruce D."/>
            <person name="Goodwin L."/>
            <person name="Pitluck S."/>
            <person name="Saunders E."/>
            <person name="Brettin T."/>
            <person name="Detter J.C."/>
            <person name="Han C."/>
            <person name="Tapia R."/>
            <person name="Larimer F."/>
            <person name="Land M."/>
            <person name="Hauser L."/>
            <person name="Kyrpides N."/>
            <person name="Ivanova N."/>
            <person name="Holmes D."/>
            <person name="Lovley D."/>
            <person name="Kyrpides N."/>
            <person name="Anderson I.J."/>
            <person name="Woyke T."/>
        </authorList>
    </citation>
    <scope>NUCLEOTIDE SEQUENCE [LARGE SCALE GENOMIC DNA]</scope>
    <source>
        <strain evidence="3">DSM 10642 / AEDII12DO</strain>
    </source>
</reference>
<accession>D3RXK5</accession>
<dbReference type="InterPro" id="IPR007842">
    <property type="entry name" value="HEPN_dom"/>
</dbReference>
<gene>
    <name evidence="2" type="ordered locus">Ferp_1056</name>
</gene>
<dbReference type="KEGG" id="fpl:Ferp_1056"/>
<reference evidence="2 3" key="2">
    <citation type="journal article" date="2011" name="Stand. Genomic Sci.">
        <title>Complete genome sequence of Ferroglobus placidus AEDII12DO.</title>
        <authorList>
            <person name="Anderson I."/>
            <person name="Risso C."/>
            <person name="Holmes D."/>
            <person name="Lucas S."/>
            <person name="Copeland A."/>
            <person name="Lapidus A."/>
            <person name="Cheng J.F."/>
            <person name="Bruce D."/>
            <person name="Goodwin L."/>
            <person name="Pitluck S."/>
            <person name="Saunders E."/>
            <person name="Brettin T."/>
            <person name="Detter J.C."/>
            <person name="Han C."/>
            <person name="Tapia R."/>
            <person name="Larimer F."/>
            <person name="Land M."/>
            <person name="Hauser L."/>
            <person name="Woyke T."/>
            <person name="Lovley D."/>
            <person name="Kyrpides N."/>
            <person name="Ivanova N."/>
        </authorList>
    </citation>
    <scope>NUCLEOTIDE SEQUENCE [LARGE SCALE GENOMIC DNA]</scope>
    <source>
        <strain evidence="3">DSM 10642 / AEDII12DO</strain>
    </source>
</reference>
<dbReference type="eggNOG" id="arCOG01191">
    <property type="taxonomic scope" value="Archaea"/>
</dbReference>